<feature type="non-terminal residue" evidence="2">
    <location>
        <position position="1"/>
    </location>
</feature>
<feature type="compositionally biased region" description="Polar residues" evidence="1">
    <location>
        <begin position="55"/>
        <end position="65"/>
    </location>
</feature>
<dbReference type="Proteomes" id="UP000861567">
    <property type="component" value="Unassembled WGS sequence"/>
</dbReference>
<feature type="compositionally biased region" description="Basic and acidic residues" evidence="1">
    <location>
        <begin position="1"/>
        <end position="19"/>
    </location>
</feature>
<evidence type="ECO:0000313" key="3">
    <source>
        <dbReference type="Proteomes" id="UP000861567"/>
    </source>
</evidence>
<accession>A0AAN5R6F1</accession>
<name>A0AAN5R6F1_LEGPN</name>
<comment type="caution">
    <text evidence="2">The sequence shown here is derived from an EMBL/GenBank/DDBJ whole genome shotgun (WGS) entry which is preliminary data.</text>
</comment>
<sequence>QEAGKETYGAEKAIGDKLGAKGQSMLGNLGPQAKKVSENAGDVSGKGKNSGGSQTGPSSKPDTGQQLGGSDSGTPTSTPPPE</sequence>
<proteinExistence type="predicted"/>
<gene>
    <name evidence="2" type="ORF">I8Y58_002995</name>
</gene>
<protein>
    <submittedName>
        <fullName evidence="2">Uncharacterized protein</fullName>
    </submittedName>
</protein>
<evidence type="ECO:0000256" key="1">
    <source>
        <dbReference type="SAM" id="MobiDB-lite"/>
    </source>
</evidence>
<dbReference type="AlphaFoldDB" id="A0AAN5R6F1"/>
<reference evidence="2" key="2">
    <citation type="submission" date="2020-11" db="EMBL/GenBank/DDBJ databases">
        <authorList>
            <consortium name="NCBI Pathogen Detection Project"/>
        </authorList>
    </citation>
    <scope>NUCLEOTIDE SEQUENCE</scope>
    <source>
        <strain evidence="2">D3612</strain>
    </source>
</reference>
<dbReference type="EMBL" id="DACSEI010000061">
    <property type="protein sequence ID" value="HAT1597730.1"/>
    <property type="molecule type" value="Genomic_DNA"/>
</dbReference>
<organism evidence="2 3">
    <name type="scientific">Legionella pneumophila</name>
    <dbReference type="NCBI Taxonomy" id="446"/>
    <lineage>
        <taxon>Bacteria</taxon>
        <taxon>Pseudomonadati</taxon>
        <taxon>Pseudomonadota</taxon>
        <taxon>Gammaproteobacteria</taxon>
        <taxon>Legionellales</taxon>
        <taxon>Legionellaceae</taxon>
        <taxon>Legionella</taxon>
    </lineage>
</organism>
<feature type="region of interest" description="Disordered" evidence="1">
    <location>
        <begin position="1"/>
        <end position="82"/>
    </location>
</feature>
<reference evidence="2" key="1">
    <citation type="journal article" date="2018" name="Genome Biol.">
        <title>SKESA: strategic k-mer extension for scrupulous assemblies.</title>
        <authorList>
            <person name="Souvorov A."/>
            <person name="Agarwala R."/>
            <person name="Lipman D.J."/>
        </authorList>
    </citation>
    <scope>NUCLEOTIDE SEQUENCE</scope>
    <source>
        <strain evidence="2">D3612</strain>
    </source>
</reference>
<evidence type="ECO:0000313" key="2">
    <source>
        <dbReference type="EMBL" id="HAT1597730.1"/>
    </source>
</evidence>